<dbReference type="AlphaFoldDB" id="A0A9P5XJU4"/>
<dbReference type="PANTHER" id="PTHR12652:SF19">
    <property type="entry name" value="PEROXISOMAL BIOGENESIS FACTOR 11"/>
    <property type="match status" value="1"/>
</dbReference>
<feature type="region of interest" description="Disordered" evidence="6">
    <location>
        <begin position="42"/>
        <end position="67"/>
    </location>
</feature>
<dbReference type="EMBL" id="MU151076">
    <property type="protein sequence ID" value="KAF9452055.1"/>
    <property type="molecule type" value="Genomic_DNA"/>
</dbReference>
<feature type="compositionally biased region" description="Polar residues" evidence="6">
    <location>
        <begin position="54"/>
        <end position="64"/>
    </location>
</feature>
<keyword evidence="2" id="KW-0472">Membrane</keyword>
<keyword evidence="1" id="KW-0962">Peroxisome biogenesis</keyword>
<gene>
    <name evidence="7" type="ORF">P691DRAFT_661841</name>
</gene>
<organism evidence="7 8">
    <name type="scientific">Macrolepiota fuliginosa MF-IS2</name>
    <dbReference type="NCBI Taxonomy" id="1400762"/>
    <lineage>
        <taxon>Eukaryota</taxon>
        <taxon>Fungi</taxon>
        <taxon>Dikarya</taxon>
        <taxon>Basidiomycota</taxon>
        <taxon>Agaricomycotina</taxon>
        <taxon>Agaricomycetes</taxon>
        <taxon>Agaricomycetidae</taxon>
        <taxon>Agaricales</taxon>
        <taxon>Agaricineae</taxon>
        <taxon>Agaricaceae</taxon>
        <taxon>Macrolepiota</taxon>
    </lineage>
</organism>
<evidence type="ECO:0000313" key="8">
    <source>
        <dbReference type="Proteomes" id="UP000807342"/>
    </source>
</evidence>
<comment type="caution">
    <text evidence="7">The sequence shown here is derived from an EMBL/GenBank/DDBJ whole genome shotgun (WGS) entry which is preliminary data.</text>
</comment>
<feature type="compositionally biased region" description="Polar residues" evidence="6">
    <location>
        <begin position="16"/>
        <end position="28"/>
    </location>
</feature>
<dbReference type="OrthoDB" id="411017at2759"/>
<evidence type="ECO:0000256" key="1">
    <source>
        <dbReference type="ARBA" id="ARBA00022593"/>
    </source>
</evidence>
<keyword evidence="3" id="KW-0576">Peroxisome</keyword>
<evidence type="ECO:0000256" key="4">
    <source>
        <dbReference type="ARBA" id="ARBA00046271"/>
    </source>
</evidence>
<proteinExistence type="predicted"/>
<evidence type="ECO:0008006" key="9">
    <source>
        <dbReference type="Google" id="ProtNLM"/>
    </source>
</evidence>
<name>A0A9P5XJU4_9AGAR</name>
<dbReference type="Proteomes" id="UP000807342">
    <property type="component" value="Unassembled WGS sequence"/>
</dbReference>
<sequence>MSSIGFPSEHDHLPLSSGSSSNHANGDSQFYSAAFDTSASFTMNPLSSHPPRTPRTSVIANNTPAFGGSVYETKEEAEEGDAVEASEIDEEEDRVKEAENRIRKEEVWKEMFLTSYGRDKAFKIIQYSIRVYLLFHAHISVGRLLRRSQRPELDAGFLKRLTATASGLSLTRKTLLLFNWLQPLTEIMAQQSVPFSAEQSTETTKKAQRPFLHMVLYAPPPVLLELVNAIADDIATWSKLGLLGKKLGERAGRISDWCWFLSTLVGLVENAVQRQVMRSREQEVEGRLYDESLTGATAKSKPKSTKIDEKELARLQKQDYWLQISRAKLFMDLIFVSYELFYIRRAKDTVKAFAGLSSAILSSAKAYNRHKSSLLKSALSS</sequence>
<evidence type="ECO:0000256" key="5">
    <source>
        <dbReference type="SAM" id="Coils"/>
    </source>
</evidence>
<evidence type="ECO:0000256" key="6">
    <source>
        <dbReference type="SAM" id="MobiDB-lite"/>
    </source>
</evidence>
<evidence type="ECO:0000256" key="3">
    <source>
        <dbReference type="ARBA" id="ARBA00023140"/>
    </source>
</evidence>
<dbReference type="Pfam" id="PF05648">
    <property type="entry name" value="PEX11"/>
    <property type="match status" value="1"/>
</dbReference>
<dbReference type="GO" id="GO:0016559">
    <property type="term" value="P:peroxisome fission"/>
    <property type="evidence" value="ECO:0007669"/>
    <property type="project" value="InterPro"/>
</dbReference>
<dbReference type="InterPro" id="IPR008733">
    <property type="entry name" value="PEX11"/>
</dbReference>
<keyword evidence="8" id="KW-1185">Reference proteome</keyword>
<reference evidence="7" key="1">
    <citation type="submission" date="2020-11" db="EMBL/GenBank/DDBJ databases">
        <authorList>
            <consortium name="DOE Joint Genome Institute"/>
            <person name="Ahrendt S."/>
            <person name="Riley R."/>
            <person name="Andreopoulos W."/>
            <person name="Labutti K."/>
            <person name="Pangilinan J."/>
            <person name="Ruiz-Duenas F.J."/>
            <person name="Barrasa J.M."/>
            <person name="Sanchez-Garcia M."/>
            <person name="Camarero S."/>
            <person name="Miyauchi S."/>
            <person name="Serrano A."/>
            <person name="Linde D."/>
            <person name="Babiker R."/>
            <person name="Drula E."/>
            <person name="Ayuso-Fernandez I."/>
            <person name="Pacheco R."/>
            <person name="Padilla G."/>
            <person name="Ferreira P."/>
            <person name="Barriuso J."/>
            <person name="Kellner H."/>
            <person name="Castanera R."/>
            <person name="Alfaro M."/>
            <person name="Ramirez L."/>
            <person name="Pisabarro A.G."/>
            <person name="Kuo A."/>
            <person name="Tritt A."/>
            <person name="Lipzen A."/>
            <person name="He G."/>
            <person name="Yan M."/>
            <person name="Ng V."/>
            <person name="Cullen D."/>
            <person name="Martin F."/>
            <person name="Rosso M.-N."/>
            <person name="Henrissat B."/>
            <person name="Hibbett D."/>
            <person name="Martinez A.T."/>
            <person name="Grigoriev I.V."/>
        </authorList>
    </citation>
    <scope>NUCLEOTIDE SEQUENCE</scope>
    <source>
        <strain evidence="7">MF-IS2</strain>
    </source>
</reference>
<evidence type="ECO:0000313" key="7">
    <source>
        <dbReference type="EMBL" id="KAF9452055.1"/>
    </source>
</evidence>
<evidence type="ECO:0000256" key="2">
    <source>
        <dbReference type="ARBA" id="ARBA00023136"/>
    </source>
</evidence>
<feature type="coiled-coil region" evidence="5">
    <location>
        <begin position="81"/>
        <end position="108"/>
    </location>
</feature>
<dbReference type="PANTHER" id="PTHR12652">
    <property type="entry name" value="PEROXISOMAL BIOGENESIS FACTOR 11"/>
    <property type="match status" value="1"/>
</dbReference>
<comment type="subcellular location">
    <subcellularLocation>
        <location evidence="4">Peroxisome membrane</location>
    </subcellularLocation>
</comment>
<dbReference type="GO" id="GO:0005778">
    <property type="term" value="C:peroxisomal membrane"/>
    <property type="evidence" value="ECO:0007669"/>
    <property type="project" value="UniProtKB-SubCell"/>
</dbReference>
<feature type="region of interest" description="Disordered" evidence="6">
    <location>
        <begin position="1"/>
        <end position="28"/>
    </location>
</feature>
<accession>A0A9P5XJU4</accession>
<keyword evidence="5" id="KW-0175">Coiled coil</keyword>
<protein>
    <recommendedName>
        <fullName evidence="9">Peroxisomal biogenesis factor 11</fullName>
    </recommendedName>
</protein>